<comment type="caution">
    <text evidence="1">The sequence shown here is derived from an EMBL/GenBank/DDBJ whole genome shotgun (WGS) entry which is preliminary data.</text>
</comment>
<protein>
    <submittedName>
        <fullName evidence="1">Uncharacterized protein</fullName>
    </submittedName>
</protein>
<dbReference type="OrthoDB" id="9977173at2"/>
<sequence>MFEVYLRGLPCAWCGQPAIAFVPAVGARHQYRVCRLGERPEGVAADRLVPRQGPGPVDVDELADVAAVA</sequence>
<evidence type="ECO:0000313" key="2">
    <source>
        <dbReference type="Proteomes" id="UP000267081"/>
    </source>
</evidence>
<dbReference type="EMBL" id="RSEC01000059">
    <property type="protein sequence ID" value="RSD11696.1"/>
    <property type="molecule type" value="Genomic_DNA"/>
</dbReference>
<gene>
    <name evidence="1" type="ORF">EIY87_33550</name>
</gene>
<keyword evidence="2" id="KW-1185">Reference proteome</keyword>
<evidence type="ECO:0000313" key="1">
    <source>
        <dbReference type="EMBL" id="RSD11696.1"/>
    </source>
</evidence>
<dbReference type="Proteomes" id="UP000267081">
    <property type="component" value="Unassembled WGS sequence"/>
</dbReference>
<accession>A0A3R9F580</accession>
<dbReference type="AlphaFoldDB" id="A0A3R9F580"/>
<organism evidence="1 2">
    <name type="scientific">Amycolatopsis eburnea</name>
    <dbReference type="NCBI Taxonomy" id="2267691"/>
    <lineage>
        <taxon>Bacteria</taxon>
        <taxon>Bacillati</taxon>
        <taxon>Actinomycetota</taxon>
        <taxon>Actinomycetes</taxon>
        <taxon>Pseudonocardiales</taxon>
        <taxon>Pseudonocardiaceae</taxon>
        <taxon>Amycolatopsis</taxon>
    </lineage>
</organism>
<name>A0A3R9F580_9PSEU</name>
<reference evidence="1 2" key="1">
    <citation type="submission" date="2018-12" db="EMBL/GenBank/DDBJ databases">
        <title>Amycolatopsis eburnea sp. nov. actinomycete associate with arbuscular mycorrhiza fungal spore.</title>
        <authorList>
            <person name="Lumyong S."/>
            <person name="Chaiya L."/>
        </authorList>
    </citation>
    <scope>NUCLEOTIDE SEQUENCE [LARGE SCALE GENOMIC DNA]</scope>
    <source>
        <strain evidence="1 2">GLM-1</strain>
    </source>
</reference>
<dbReference type="RefSeq" id="WP_125313922.1">
    <property type="nucleotide sequence ID" value="NZ_RSEC01000059.1"/>
</dbReference>
<proteinExistence type="predicted"/>